<dbReference type="InterPro" id="IPR018211">
    <property type="entry name" value="ADH_Fe_CS"/>
</dbReference>
<evidence type="ECO:0000259" key="5">
    <source>
        <dbReference type="Pfam" id="PF25137"/>
    </source>
</evidence>
<comment type="similarity">
    <text evidence="1">Belongs to the iron-containing alcohol dehydrogenase family.</text>
</comment>
<keyword evidence="7" id="KW-1185">Reference proteome</keyword>
<evidence type="ECO:0000256" key="3">
    <source>
        <dbReference type="ARBA" id="ARBA00023027"/>
    </source>
</evidence>
<protein>
    <submittedName>
        <fullName evidence="6">Iron-containing alcohol dehydrogenase</fullName>
    </submittedName>
</protein>
<dbReference type="CDD" id="cd08194">
    <property type="entry name" value="Fe-ADH-like"/>
    <property type="match status" value="1"/>
</dbReference>
<proteinExistence type="inferred from homology"/>
<gene>
    <name evidence="6" type="ORF">ACFFHM_24940</name>
</gene>
<sequence length="398" mass="43318">MDGAIVHLPRSIFYGKRSFRKVGEETAKLGKKALIISDHVMKGLGNLEKCHEYLRKSAVDYVDYLDVSSEPTDEYVHNALSLRKAENCDVIIALGGGSCIDTAKAVAVLATNGGEVSDYMNLKTLASSKPLPLIAIPTTAGTGSEATDVTVITNTRNDVKMMIKQPAFMPEVAIVDPVLTISSPKNTTAATGVDALTHALEAFISKKAHPFTDHLALSAIKLITENILEAYHNGTNLEARDKMIYGSMQAGMAFSNASVCLVHGMSRPLGALFHVPHGISNAMLLPTVLEYTKDSCSMRLAEIGRYLYPELKGSPDELVANRFVSAILQLCQSLHIPNIKTWGVDEQEFEGVLWKMAKDAIESGSPANNPNVPTVEEIVSLYRHAYSYEYSLKKANLF</sequence>
<dbReference type="InterPro" id="IPR001670">
    <property type="entry name" value="ADH_Fe/GldA"/>
</dbReference>
<keyword evidence="3" id="KW-0520">NAD</keyword>
<dbReference type="InterPro" id="IPR056798">
    <property type="entry name" value="ADH_Fe_C"/>
</dbReference>
<dbReference type="PANTHER" id="PTHR11496:SF102">
    <property type="entry name" value="ALCOHOL DEHYDROGENASE 4"/>
    <property type="match status" value="1"/>
</dbReference>
<keyword evidence="2" id="KW-0560">Oxidoreductase</keyword>
<evidence type="ECO:0000256" key="2">
    <source>
        <dbReference type="ARBA" id="ARBA00023002"/>
    </source>
</evidence>
<dbReference type="EMBL" id="JBHLUX010000095">
    <property type="protein sequence ID" value="MFC0473666.1"/>
    <property type="molecule type" value="Genomic_DNA"/>
</dbReference>
<accession>A0ABV6KK11</accession>
<reference evidence="6 7" key="1">
    <citation type="submission" date="2024-09" db="EMBL/GenBank/DDBJ databases">
        <authorList>
            <person name="Sun Q."/>
            <person name="Mori K."/>
        </authorList>
    </citation>
    <scope>NUCLEOTIDE SEQUENCE [LARGE SCALE GENOMIC DNA]</scope>
    <source>
        <strain evidence="6 7">NCAIM B.02610</strain>
    </source>
</reference>
<organism evidence="6 7">
    <name type="scientific">Halalkalibacter kiskunsagensis</name>
    <dbReference type="NCBI Taxonomy" id="1548599"/>
    <lineage>
        <taxon>Bacteria</taxon>
        <taxon>Bacillati</taxon>
        <taxon>Bacillota</taxon>
        <taxon>Bacilli</taxon>
        <taxon>Bacillales</taxon>
        <taxon>Bacillaceae</taxon>
        <taxon>Halalkalibacter</taxon>
    </lineage>
</organism>
<dbReference type="PANTHER" id="PTHR11496">
    <property type="entry name" value="ALCOHOL DEHYDROGENASE"/>
    <property type="match status" value="1"/>
</dbReference>
<evidence type="ECO:0000256" key="1">
    <source>
        <dbReference type="ARBA" id="ARBA00007358"/>
    </source>
</evidence>
<dbReference type="Pfam" id="PF00465">
    <property type="entry name" value="Fe-ADH"/>
    <property type="match status" value="1"/>
</dbReference>
<evidence type="ECO:0000313" key="7">
    <source>
        <dbReference type="Proteomes" id="UP001589838"/>
    </source>
</evidence>
<feature type="domain" description="Fe-containing alcohol dehydrogenase-like C-terminal" evidence="5">
    <location>
        <begin position="188"/>
        <end position="386"/>
    </location>
</feature>
<dbReference type="Pfam" id="PF25137">
    <property type="entry name" value="ADH_Fe_C"/>
    <property type="match status" value="1"/>
</dbReference>
<dbReference type="Gene3D" id="3.40.50.1970">
    <property type="match status" value="1"/>
</dbReference>
<evidence type="ECO:0000313" key="6">
    <source>
        <dbReference type="EMBL" id="MFC0473666.1"/>
    </source>
</evidence>
<comment type="caution">
    <text evidence="6">The sequence shown here is derived from an EMBL/GenBank/DDBJ whole genome shotgun (WGS) entry which is preliminary data.</text>
</comment>
<name>A0ABV6KK11_9BACI</name>
<dbReference type="InterPro" id="IPR039697">
    <property type="entry name" value="Alcohol_dehydrogenase_Fe"/>
</dbReference>
<dbReference type="SUPFAM" id="SSF56796">
    <property type="entry name" value="Dehydroquinate synthase-like"/>
    <property type="match status" value="1"/>
</dbReference>
<evidence type="ECO:0000259" key="4">
    <source>
        <dbReference type="Pfam" id="PF00465"/>
    </source>
</evidence>
<dbReference type="Proteomes" id="UP001589838">
    <property type="component" value="Unassembled WGS sequence"/>
</dbReference>
<dbReference type="PROSITE" id="PS00913">
    <property type="entry name" value="ADH_IRON_1"/>
    <property type="match status" value="1"/>
</dbReference>
<feature type="domain" description="Alcohol dehydrogenase iron-type/glycerol dehydrogenase GldA" evidence="4">
    <location>
        <begin position="9"/>
        <end position="177"/>
    </location>
</feature>
<dbReference type="Gene3D" id="1.20.1090.10">
    <property type="entry name" value="Dehydroquinate synthase-like - alpha domain"/>
    <property type="match status" value="1"/>
</dbReference>
<dbReference type="RefSeq" id="WP_335961451.1">
    <property type="nucleotide sequence ID" value="NZ_JAXBLX010000017.1"/>
</dbReference>